<dbReference type="InterPro" id="IPR036388">
    <property type="entry name" value="WH-like_DNA-bd_sf"/>
</dbReference>
<organism evidence="1">
    <name type="scientific">uncultured organism</name>
    <dbReference type="NCBI Taxonomy" id="155900"/>
    <lineage>
        <taxon>unclassified sequences</taxon>
        <taxon>environmental samples</taxon>
    </lineage>
</organism>
<dbReference type="EMBL" id="JX684080">
    <property type="protein sequence ID" value="AGF93048.1"/>
    <property type="molecule type" value="Genomic_DNA"/>
</dbReference>
<dbReference type="Gene3D" id="1.10.10.10">
    <property type="entry name" value="Winged helix-like DNA-binding domain superfamily/Winged helix DNA-binding domain"/>
    <property type="match status" value="1"/>
</dbReference>
<dbReference type="InterPro" id="IPR019888">
    <property type="entry name" value="Tscrpt_reg_AsnC-like"/>
</dbReference>
<dbReference type="SMART" id="SM00344">
    <property type="entry name" value="HTH_ASNC"/>
    <property type="match status" value="1"/>
</dbReference>
<dbReference type="InterPro" id="IPR011991">
    <property type="entry name" value="ArsR-like_HTH"/>
</dbReference>
<dbReference type="Pfam" id="PF13412">
    <property type="entry name" value="HTH_24"/>
    <property type="match status" value="1"/>
</dbReference>
<dbReference type="PANTHER" id="PTHR43413">
    <property type="entry name" value="TRANSCRIPTIONAL REGULATOR, ASNC FAMILY"/>
    <property type="match status" value="1"/>
</dbReference>
<sequence>MKIICHFCQGFKSYQDIADDLDVSRNTVYRRVNRLRDENILREEVHALPDLSELGLTTIIIGLSLNMNNLEKAIDLFNKESNVKAIWETYGKHDLISIIISEKEKVGENIRNIKKKFQESEVKVKDFDVSTAISCEKLDLNISK</sequence>
<gene>
    <name evidence="1" type="ORF">FLSS-8_0018</name>
</gene>
<protein>
    <recommendedName>
        <fullName evidence="2">HTH asnC-type domain-containing protein</fullName>
    </recommendedName>
</protein>
<dbReference type="PANTHER" id="PTHR43413:SF6">
    <property type="entry name" value="REGULATORY PROTEIN ASNC"/>
    <property type="match status" value="1"/>
</dbReference>
<accession>M1QAQ8</accession>
<dbReference type="AlphaFoldDB" id="M1QAQ8"/>
<dbReference type="CDD" id="cd00090">
    <property type="entry name" value="HTH_ARSR"/>
    <property type="match status" value="1"/>
</dbReference>
<dbReference type="SUPFAM" id="SSF46785">
    <property type="entry name" value="Winged helix' DNA-binding domain"/>
    <property type="match status" value="1"/>
</dbReference>
<evidence type="ECO:0000313" key="1">
    <source>
        <dbReference type="EMBL" id="AGF93048.1"/>
    </source>
</evidence>
<dbReference type="InterPro" id="IPR050684">
    <property type="entry name" value="HTH-Siroheme_Decarb"/>
</dbReference>
<dbReference type="InterPro" id="IPR036390">
    <property type="entry name" value="WH_DNA-bd_sf"/>
</dbReference>
<reference evidence="1" key="1">
    <citation type="journal article" date="2013" name="Syst. Appl. Microbiol.">
        <title>New insights into the archaeal diversity of a hypersaline microbial mat obtained by a metagenomic approach.</title>
        <authorList>
            <person name="Lopez-Lopez A."/>
            <person name="Richter M."/>
            <person name="Pena A."/>
            <person name="Tamames J."/>
            <person name="Rossello-Mora R."/>
        </authorList>
    </citation>
    <scope>NUCLEOTIDE SEQUENCE</scope>
</reference>
<evidence type="ECO:0008006" key="2">
    <source>
        <dbReference type="Google" id="ProtNLM"/>
    </source>
</evidence>
<proteinExistence type="predicted"/>
<name>M1QAQ8_9ZZZZ</name>